<evidence type="ECO:0000256" key="2">
    <source>
        <dbReference type="ARBA" id="ARBA00022692"/>
    </source>
</evidence>
<dbReference type="InterPro" id="IPR004090">
    <property type="entry name" value="Chemotax_Me-accpt_rcpt"/>
</dbReference>
<dbReference type="AlphaFoldDB" id="A0A368Y8R4"/>
<sequence>MPERAAAGLHGAIGAMNTLRVQIQDAAKRIKRLGESSQQMGEIAALAADLAEQAQVLALNAAIQAAPANASGQGLATVAGEAQRLAARSADAARLVAGLVQALQSDTHDAAAAMERATQGVVAGARLLDGMAVPSPVPSPTEPT</sequence>
<dbReference type="PROSITE" id="PS50111">
    <property type="entry name" value="CHEMOTAXIS_TRANSDUC_2"/>
    <property type="match status" value="1"/>
</dbReference>
<name>A0A368Y8R4_9BURK</name>
<evidence type="ECO:0000256" key="7">
    <source>
        <dbReference type="PROSITE-ProRule" id="PRU00284"/>
    </source>
</evidence>
<comment type="caution">
    <text evidence="9">The sequence shown here is derived from an EMBL/GenBank/DDBJ whole genome shotgun (WGS) entry which is preliminary data.</text>
</comment>
<keyword evidence="5 7" id="KW-0807">Transducer</keyword>
<gene>
    <name evidence="9" type="ORF">DES41_1011270</name>
</gene>
<evidence type="ECO:0000256" key="4">
    <source>
        <dbReference type="ARBA" id="ARBA00023136"/>
    </source>
</evidence>
<keyword evidence="2" id="KW-0812">Transmembrane</keyword>
<comment type="similarity">
    <text evidence="6">Belongs to the methyl-accepting chemotaxis (MCP) protein family.</text>
</comment>
<dbReference type="Gene3D" id="1.10.287.950">
    <property type="entry name" value="Methyl-accepting chemotaxis protein"/>
    <property type="match status" value="1"/>
</dbReference>
<evidence type="ECO:0000313" key="9">
    <source>
        <dbReference type="EMBL" id="RCW76661.1"/>
    </source>
</evidence>
<keyword evidence="10" id="KW-1185">Reference proteome</keyword>
<organism evidence="9 10">
    <name type="scientific">Pseudorhodoferax soli</name>
    <dbReference type="NCBI Taxonomy" id="545864"/>
    <lineage>
        <taxon>Bacteria</taxon>
        <taxon>Pseudomonadati</taxon>
        <taxon>Pseudomonadota</taxon>
        <taxon>Betaproteobacteria</taxon>
        <taxon>Burkholderiales</taxon>
        <taxon>Comamonadaceae</taxon>
    </lineage>
</organism>
<feature type="domain" description="Methyl-accepting transducer" evidence="8">
    <location>
        <begin position="1"/>
        <end position="121"/>
    </location>
</feature>
<dbReference type="PRINTS" id="PR00260">
    <property type="entry name" value="CHEMTRNSDUCR"/>
</dbReference>
<dbReference type="GO" id="GO:0007165">
    <property type="term" value="P:signal transduction"/>
    <property type="evidence" value="ECO:0007669"/>
    <property type="project" value="UniProtKB-KW"/>
</dbReference>
<proteinExistence type="inferred from homology"/>
<evidence type="ECO:0000256" key="1">
    <source>
        <dbReference type="ARBA" id="ARBA00004141"/>
    </source>
</evidence>
<dbReference type="EMBL" id="QPJK01000001">
    <property type="protein sequence ID" value="RCW76661.1"/>
    <property type="molecule type" value="Genomic_DNA"/>
</dbReference>
<accession>A0A368Y8R4</accession>
<dbReference type="Pfam" id="PF00015">
    <property type="entry name" value="MCPsignal"/>
    <property type="match status" value="1"/>
</dbReference>
<dbReference type="InterPro" id="IPR004089">
    <property type="entry name" value="MCPsignal_dom"/>
</dbReference>
<protein>
    <submittedName>
        <fullName evidence="9">Methyl-accepting chemotaxis protein (MCP) signaling protein</fullName>
    </submittedName>
</protein>
<dbReference type="PANTHER" id="PTHR32089">
    <property type="entry name" value="METHYL-ACCEPTING CHEMOTAXIS PROTEIN MCPB"/>
    <property type="match status" value="1"/>
</dbReference>
<evidence type="ECO:0000259" key="8">
    <source>
        <dbReference type="PROSITE" id="PS50111"/>
    </source>
</evidence>
<evidence type="ECO:0000313" key="10">
    <source>
        <dbReference type="Proteomes" id="UP000252884"/>
    </source>
</evidence>
<dbReference type="GO" id="GO:0006935">
    <property type="term" value="P:chemotaxis"/>
    <property type="evidence" value="ECO:0007669"/>
    <property type="project" value="InterPro"/>
</dbReference>
<evidence type="ECO:0000256" key="6">
    <source>
        <dbReference type="ARBA" id="ARBA00029447"/>
    </source>
</evidence>
<dbReference type="PANTHER" id="PTHR32089:SF119">
    <property type="entry name" value="METHYL-ACCEPTING CHEMOTAXIS PROTEIN CTPL"/>
    <property type="match status" value="1"/>
</dbReference>
<reference evidence="9 10" key="1">
    <citation type="submission" date="2018-07" db="EMBL/GenBank/DDBJ databases">
        <title>Genomic Encyclopedia of Type Strains, Phase IV (KMG-IV): sequencing the most valuable type-strain genomes for metagenomic binning, comparative biology and taxonomic classification.</title>
        <authorList>
            <person name="Goeker M."/>
        </authorList>
    </citation>
    <scope>NUCLEOTIDE SEQUENCE [LARGE SCALE GENOMIC DNA]</scope>
    <source>
        <strain evidence="9 10">DSM 21634</strain>
    </source>
</reference>
<keyword evidence="4" id="KW-0472">Membrane</keyword>
<keyword evidence="3" id="KW-1133">Transmembrane helix</keyword>
<dbReference type="Proteomes" id="UP000252884">
    <property type="component" value="Unassembled WGS sequence"/>
</dbReference>
<evidence type="ECO:0000256" key="3">
    <source>
        <dbReference type="ARBA" id="ARBA00022989"/>
    </source>
</evidence>
<evidence type="ECO:0000256" key="5">
    <source>
        <dbReference type="ARBA" id="ARBA00023224"/>
    </source>
</evidence>
<comment type="subcellular location">
    <subcellularLocation>
        <location evidence="1">Membrane</location>
        <topology evidence="1">Multi-pass membrane protein</topology>
    </subcellularLocation>
</comment>
<dbReference type="GO" id="GO:0004888">
    <property type="term" value="F:transmembrane signaling receptor activity"/>
    <property type="evidence" value="ECO:0007669"/>
    <property type="project" value="InterPro"/>
</dbReference>
<dbReference type="GO" id="GO:0016020">
    <property type="term" value="C:membrane"/>
    <property type="evidence" value="ECO:0007669"/>
    <property type="project" value="UniProtKB-SubCell"/>
</dbReference>
<dbReference type="SUPFAM" id="SSF58104">
    <property type="entry name" value="Methyl-accepting chemotaxis protein (MCP) signaling domain"/>
    <property type="match status" value="1"/>
</dbReference>